<proteinExistence type="predicted"/>
<evidence type="ECO:0000256" key="1">
    <source>
        <dbReference type="SAM" id="Phobius"/>
    </source>
</evidence>
<gene>
    <name evidence="2" type="ORF">A4A49_54369</name>
</gene>
<organism evidence="2 3">
    <name type="scientific">Nicotiana attenuata</name>
    <name type="common">Coyote tobacco</name>
    <dbReference type="NCBI Taxonomy" id="49451"/>
    <lineage>
        <taxon>Eukaryota</taxon>
        <taxon>Viridiplantae</taxon>
        <taxon>Streptophyta</taxon>
        <taxon>Embryophyta</taxon>
        <taxon>Tracheophyta</taxon>
        <taxon>Spermatophyta</taxon>
        <taxon>Magnoliopsida</taxon>
        <taxon>eudicotyledons</taxon>
        <taxon>Gunneridae</taxon>
        <taxon>Pentapetalae</taxon>
        <taxon>asterids</taxon>
        <taxon>lamiids</taxon>
        <taxon>Solanales</taxon>
        <taxon>Solanaceae</taxon>
        <taxon>Nicotianoideae</taxon>
        <taxon>Nicotianeae</taxon>
        <taxon>Nicotiana</taxon>
    </lineage>
</organism>
<keyword evidence="1" id="KW-1133">Transmembrane helix</keyword>
<feature type="non-terminal residue" evidence="2">
    <location>
        <position position="70"/>
    </location>
</feature>
<dbReference type="SMR" id="A0A314KZY1"/>
<evidence type="ECO:0000313" key="3">
    <source>
        <dbReference type="Proteomes" id="UP000187609"/>
    </source>
</evidence>
<evidence type="ECO:0000313" key="2">
    <source>
        <dbReference type="EMBL" id="OIT34349.1"/>
    </source>
</evidence>
<sequence length="70" mass="8073">LLAEESHYNIANDVETLVYKSRCKFEDFEQVDKLVIVLLELLDKILYYFLGLLAFSGQMSCVTSIVTYNC</sequence>
<feature type="transmembrane region" description="Helical" evidence="1">
    <location>
        <begin position="45"/>
        <end position="68"/>
    </location>
</feature>
<accession>A0A314KZY1</accession>
<reference evidence="2" key="1">
    <citation type="submission" date="2016-11" db="EMBL/GenBank/DDBJ databases">
        <title>The genome of Nicotiana attenuata.</title>
        <authorList>
            <person name="Xu S."/>
            <person name="Brockmoeller T."/>
            <person name="Gaquerel E."/>
            <person name="Navarro A."/>
            <person name="Kuhl H."/>
            <person name="Gase K."/>
            <person name="Ling Z."/>
            <person name="Zhou W."/>
            <person name="Kreitzer C."/>
            <person name="Stanke M."/>
            <person name="Tang H."/>
            <person name="Lyons E."/>
            <person name="Pandey P."/>
            <person name="Pandey S.P."/>
            <person name="Timmermann B."/>
            <person name="Baldwin I.T."/>
        </authorList>
    </citation>
    <scope>NUCLEOTIDE SEQUENCE [LARGE SCALE GENOMIC DNA]</scope>
    <source>
        <strain evidence="2">UT</strain>
    </source>
</reference>
<comment type="caution">
    <text evidence="2">The sequence shown here is derived from an EMBL/GenBank/DDBJ whole genome shotgun (WGS) entry which is preliminary data.</text>
</comment>
<dbReference type="EMBL" id="MJEQ01000725">
    <property type="protein sequence ID" value="OIT34349.1"/>
    <property type="molecule type" value="Genomic_DNA"/>
</dbReference>
<dbReference type="Proteomes" id="UP000187609">
    <property type="component" value="Unassembled WGS sequence"/>
</dbReference>
<protein>
    <submittedName>
        <fullName evidence="2">Uncharacterized protein</fullName>
    </submittedName>
</protein>
<keyword evidence="1" id="KW-0472">Membrane</keyword>
<keyword evidence="1" id="KW-0812">Transmembrane</keyword>
<keyword evidence="3" id="KW-1185">Reference proteome</keyword>
<dbReference type="AlphaFoldDB" id="A0A314KZY1"/>
<name>A0A314KZY1_NICAT</name>
<dbReference type="Gramene" id="OIT34349">
    <property type="protein sequence ID" value="OIT34349"/>
    <property type="gene ID" value="A4A49_54369"/>
</dbReference>
<feature type="non-terminal residue" evidence="2">
    <location>
        <position position="1"/>
    </location>
</feature>